<evidence type="ECO:0000313" key="2">
    <source>
        <dbReference type="EMBL" id="KAK0730140.1"/>
    </source>
</evidence>
<dbReference type="InterPro" id="IPR010730">
    <property type="entry name" value="HET"/>
</dbReference>
<evidence type="ECO:0000313" key="3">
    <source>
        <dbReference type="Proteomes" id="UP001172102"/>
    </source>
</evidence>
<keyword evidence="3" id="KW-1185">Reference proteome</keyword>
<name>A0AA40B9I1_9PEZI</name>
<evidence type="ECO:0000259" key="1">
    <source>
        <dbReference type="Pfam" id="PF06985"/>
    </source>
</evidence>
<comment type="caution">
    <text evidence="2">The sequence shown here is derived from an EMBL/GenBank/DDBJ whole genome shotgun (WGS) entry which is preliminary data.</text>
</comment>
<proteinExistence type="predicted"/>
<gene>
    <name evidence="2" type="ORF">B0H67DRAFT_24611</name>
</gene>
<dbReference type="AlphaFoldDB" id="A0AA40B9I1"/>
<dbReference type="Proteomes" id="UP001172102">
    <property type="component" value="Unassembled WGS sequence"/>
</dbReference>
<dbReference type="PANTHER" id="PTHR10622">
    <property type="entry name" value="HET DOMAIN-CONTAINING PROTEIN"/>
    <property type="match status" value="1"/>
</dbReference>
<accession>A0AA40B9I1</accession>
<sequence length="525" mass="59059">MRLINVKTYKLEVFRDDKIPPYAILSHTWGDDSEELTLRDLSEKNFNKPGIGAIKLSGCCQQAKADDLGYAWIDTCCIDKTNAVELSEAINSMFRWYERAAICYTYLPDVPESENYRDPQSKFGTSRWFKRGWTLQELLAPSVLRFYGSKWGFLGTKGTMCTTINKITGIPRQFLLKTTELRAASVAQRMSWAAPRETGKSEDLSYCLLGIFDVMMPMVYGEGGDQAFFRLQEQIVKTTRDDSLLAWGFGGNGSPLRDFRPEDIKSGRALASAPSDFLNCGQIVQMEYYTPPEEPLDISGVSVRISLPLSTHGPSVTYALLNCGLKTNLQGPIAIPLAKSSSVFPEYIRPRGCAPLTYRLDVSLHHSTAQQIYIKRHGQVEASPNLNRQYWHCDDDALAQANLELIDVAPRTCWDEERALIVSSTESDNGNTQQILARFRHNEKGSEDFVVALESGRRNRSLQPYCWATTCPRNTALEGLARDFQNRASGSNLASNGMINLRFLVEPDEQQRLFTVRPEATLHLL</sequence>
<protein>
    <submittedName>
        <fullName evidence="2">Heterokaryon incompatibility protein-domain-containing protein</fullName>
    </submittedName>
</protein>
<reference evidence="2" key="1">
    <citation type="submission" date="2023-06" db="EMBL/GenBank/DDBJ databases">
        <title>Genome-scale phylogeny and comparative genomics of the fungal order Sordariales.</title>
        <authorList>
            <consortium name="Lawrence Berkeley National Laboratory"/>
            <person name="Hensen N."/>
            <person name="Bonometti L."/>
            <person name="Westerberg I."/>
            <person name="Brannstrom I.O."/>
            <person name="Guillou S."/>
            <person name="Cros-Aarteil S."/>
            <person name="Calhoun S."/>
            <person name="Haridas S."/>
            <person name="Kuo A."/>
            <person name="Mondo S."/>
            <person name="Pangilinan J."/>
            <person name="Riley R."/>
            <person name="Labutti K."/>
            <person name="Andreopoulos B."/>
            <person name="Lipzen A."/>
            <person name="Chen C."/>
            <person name="Yanf M."/>
            <person name="Daum C."/>
            <person name="Ng V."/>
            <person name="Clum A."/>
            <person name="Steindorff A."/>
            <person name="Ohm R."/>
            <person name="Martin F."/>
            <person name="Silar P."/>
            <person name="Natvig D."/>
            <person name="Lalanne C."/>
            <person name="Gautier V."/>
            <person name="Ament-Velasquez S.L."/>
            <person name="Kruys A."/>
            <person name="Hutchinson M.I."/>
            <person name="Powell A.J."/>
            <person name="Barry K."/>
            <person name="Miller A.N."/>
            <person name="Grigoriev I.V."/>
            <person name="Debuchy R."/>
            <person name="Gladieux P."/>
            <person name="Thoren M.H."/>
            <person name="Johannesson H."/>
        </authorList>
    </citation>
    <scope>NUCLEOTIDE SEQUENCE</scope>
    <source>
        <strain evidence="2">SMH4607-1</strain>
    </source>
</reference>
<dbReference type="PANTHER" id="PTHR10622:SF10">
    <property type="entry name" value="HET DOMAIN-CONTAINING PROTEIN"/>
    <property type="match status" value="1"/>
</dbReference>
<feature type="domain" description="Heterokaryon incompatibility" evidence="1">
    <location>
        <begin position="22"/>
        <end position="108"/>
    </location>
</feature>
<organism evidence="2 3">
    <name type="scientific">Lasiosphaeris hirsuta</name>
    <dbReference type="NCBI Taxonomy" id="260670"/>
    <lineage>
        <taxon>Eukaryota</taxon>
        <taxon>Fungi</taxon>
        <taxon>Dikarya</taxon>
        <taxon>Ascomycota</taxon>
        <taxon>Pezizomycotina</taxon>
        <taxon>Sordariomycetes</taxon>
        <taxon>Sordariomycetidae</taxon>
        <taxon>Sordariales</taxon>
        <taxon>Lasiosphaeriaceae</taxon>
        <taxon>Lasiosphaeris</taxon>
    </lineage>
</organism>
<dbReference type="Pfam" id="PF06985">
    <property type="entry name" value="HET"/>
    <property type="match status" value="1"/>
</dbReference>
<dbReference type="EMBL" id="JAUKUA010000001">
    <property type="protein sequence ID" value="KAK0730140.1"/>
    <property type="molecule type" value="Genomic_DNA"/>
</dbReference>